<sequence>MDQILKSPPVSSKRERFEQAFVVVRQQLLDAFAAQGVPNDAQTWYKRNIDYNVPGGKLNRGLSVVDSVETMKGRPLTDGEFLQAAVLGWAVEFLQAFFLVLDDLMDKSITRRGQPCYYRVPGVGTISVNDATMLESAIYQLLKLHFRNETYYVDLIELFHDTTFQTSTGQLLDLITAPEDSVDLSKISLEKFQLIALHKTAYYSFYLPVALAMHMCQIPAAYPSSSRAETVHPYALARSILLPIGEYFQVQDDFLDFAGSPEKIGKVGTDIIDNKCSWCINMALGAASPAQRAILDTNYGRRDAEMEARVKTVFEEVGLREKYRVYEEKVYAEIMALIESVPDDEDVVLKREVFTNFVDKIYKRQK</sequence>
<evidence type="ECO:0000256" key="14">
    <source>
        <dbReference type="ARBA" id="ARBA00032448"/>
    </source>
</evidence>
<keyword evidence="18" id="KW-1185">Reference proteome</keyword>
<dbReference type="EC" id="2.5.1.1" evidence="6"/>
<dbReference type="EMBL" id="JARJCM010000063">
    <property type="protein sequence ID" value="KAJ7033728.1"/>
    <property type="molecule type" value="Genomic_DNA"/>
</dbReference>
<comment type="pathway">
    <text evidence="2">Isoprenoid biosynthesis; geranyl diphosphate biosynthesis; geranyl diphosphate from dimethylallyl diphosphate and isopentenyl diphosphate: step 1/1.</text>
</comment>
<dbReference type="GO" id="GO:0004161">
    <property type="term" value="F:dimethylallyltranstransferase activity"/>
    <property type="evidence" value="ECO:0007669"/>
    <property type="project" value="UniProtKB-EC"/>
</dbReference>
<comment type="similarity">
    <text evidence="4 16">Belongs to the FPP/GGPP synthase family.</text>
</comment>
<keyword evidence="7" id="KW-0444">Lipid biosynthesis</keyword>
<dbReference type="GO" id="GO:0005737">
    <property type="term" value="C:cytoplasm"/>
    <property type="evidence" value="ECO:0007669"/>
    <property type="project" value="TreeGrafter"/>
</dbReference>
<gene>
    <name evidence="17" type="ORF">C8F04DRAFT_1103987</name>
</gene>
<dbReference type="SFLD" id="SFLDG01017">
    <property type="entry name" value="Polyprenyl_Transferase_Like"/>
    <property type="match status" value="1"/>
</dbReference>
<dbReference type="InterPro" id="IPR000092">
    <property type="entry name" value="Polyprenyl_synt"/>
</dbReference>
<dbReference type="GO" id="GO:0046872">
    <property type="term" value="F:metal ion binding"/>
    <property type="evidence" value="ECO:0007669"/>
    <property type="project" value="UniProtKB-KW"/>
</dbReference>
<dbReference type="GO" id="GO:0045337">
    <property type="term" value="P:farnesyl diphosphate biosynthetic process"/>
    <property type="evidence" value="ECO:0007669"/>
    <property type="project" value="TreeGrafter"/>
</dbReference>
<dbReference type="PANTHER" id="PTHR11525:SF0">
    <property type="entry name" value="FARNESYL PYROPHOSPHATE SYNTHASE"/>
    <property type="match status" value="1"/>
</dbReference>
<dbReference type="Gene3D" id="1.10.600.10">
    <property type="entry name" value="Farnesyl Diphosphate Synthase"/>
    <property type="match status" value="1"/>
</dbReference>
<reference evidence="17" key="1">
    <citation type="submission" date="2023-03" db="EMBL/GenBank/DDBJ databases">
        <title>Massive genome expansion in bonnet fungi (Mycena s.s.) driven by repeated elements and novel gene families across ecological guilds.</title>
        <authorList>
            <consortium name="Lawrence Berkeley National Laboratory"/>
            <person name="Harder C.B."/>
            <person name="Miyauchi S."/>
            <person name="Viragh M."/>
            <person name="Kuo A."/>
            <person name="Thoen E."/>
            <person name="Andreopoulos B."/>
            <person name="Lu D."/>
            <person name="Skrede I."/>
            <person name="Drula E."/>
            <person name="Henrissat B."/>
            <person name="Morin E."/>
            <person name="Kohler A."/>
            <person name="Barry K."/>
            <person name="LaButti K."/>
            <person name="Morin E."/>
            <person name="Salamov A."/>
            <person name="Lipzen A."/>
            <person name="Mereny Z."/>
            <person name="Hegedus B."/>
            <person name="Baldrian P."/>
            <person name="Stursova M."/>
            <person name="Weitz H."/>
            <person name="Taylor A."/>
            <person name="Grigoriev I.V."/>
            <person name="Nagy L.G."/>
            <person name="Martin F."/>
            <person name="Kauserud H."/>
        </authorList>
    </citation>
    <scope>NUCLEOTIDE SEQUENCE</scope>
    <source>
        <strain evidence="17">CBHHK200</strain>
    </source>
</reference>
<dbReference type="AlphaFoldDB" id="A0AAD6WZX5"/>
<evidence type="ECO:0000256" key="13">
    <source>
        <dbReference type="ARBA" id="ARBA00032424"/>
    </source>
</evidence>
<dbReference type="Pfam" id="PF00348">
    <property type="entry name" value="polyprenyl_synt"/>
    <property type="match status" value="1"/>
</dbReference>
<evidence type="ECO:0000313" key="17">
    <source>
        <dbReference type="EMBL" id="KAJ7033728.1"/>
    </source>
</evidence>
<accession>A0AAD6WZX5</accession>
<keyword evidence="10" id="KW-0460">Magnesium</keyword>
<proteinExistence type="inferred from homology"/>
<evidence type="ECO:0000256" key="16">
    <source>
        <dbReference type="RuleBase" id="RU004466"/>
    </source>
</evidence>
<keyword evidence="8 16" id="KW-0808">Transferase</keyword>
<dbReference type="PROSITE" id="PS00723">
    <property type="entry name" value="POLYPRENYL_SYNTHASE_1"/>
    <property type="match status" value="1"/>
</dbReference>
<evidence type="ECO:0000256" key="9">
    <source>
        <dbReference type="ARBA" id="ARBA00022723"/>
    </source>
</evidence>
<evidence type="ECO:0000256" key="12">
    <source>
        <dbReference type="ARBA" id="ARBA00032380"/>
    </source>
</evidence>
<evidence type="ECO:0000256" key="2">
    <source>
        <dbReference type="ARBA" id="ARBA00004932"/>
    </source>
</evidence>
<evidence type="ECO:0000256" key="7">
    <source>
        <dbReference type="ARBA" id="ARBA00022516"/>
    </source>
</evidence>
<name>A0AAD6WZX5_9AGAR</name>
<dbReference type="InterPro" id="IPR033749">
    <property type="entry name" value="Polyprenyl_synt_CS"/>
</dbReference>
<dbReference type="FunFam" id="1.10.600.10:FF:000006">
    <property type="entry name" value="Farnesyl pyrophosphate synthase"/>
    <property type="match status" value="1"/>
</dbReference>
<comment type="cofactor">
    <cofactor evidence="1">
        <name>Mg(2+)</name>
        <dbReference type="ChEBI" id="CHEBI:18420"/>
    </cofactor>
</comment>
<evidence type="ECO:0000256" key="3">
    <source>
        <dbReference type="ARBA" id="ARBA00005035"/>
    </source>
</evidence>
<dbReference type="CDD" id="cd00685">
    <property type="entry name" value="Trans_IPPS_HT"/>
    <property type="match status" value="1"/>
</dbReference>
<evidence type="ECO:0000313" key="18">
    <source>
        <dbReference type="Proteomes" id="UP001218188"/>
    </source>
</evidence>
<dbReference type="GO" id="GO:0004337">
    <property type="term" value="F:(2E,6E)-farnesyl diphosphate synthase activity"/>
    <property type="evidence" value="ECO:0007669"/>
    <property type="project" value="UniProtKB-EC"/>
</dbReference>
<dbReference type="InterPro" id="IPR008949">
    <property type="entry name" value="Isoprenoid_synthase_dom_sf"/>
</dbReference>
<dbReference type="PANTHER" id="PTHR11525">
    <property type="entry name" value="FARNESYL-PYROPHOSPHATE SYNTHETASE"/>
    <property type="match status" value="1"/>
</dbReference>
<evidence type="ECO:0000256" key="11">
    <source>
        <dbReference type="ARBA" id="ARBA00023098"/>
    </source>
</evidence>
<evidence type="ECO:0000256" key="1">
    <source>
        <dbReference type="ARBA" id="ARBA00001946"/>
    </source>
</evidence>
<dbReference type="PROSITE" id="PS00444">
    <property type="entry name" value="POLYPRENYL_SYNTHASE_2"/>
    <property type="match status" value="1"/>
</dbReference>
<keyword evidence="11" id="KW-0443">Lipid metabolism</keyword>
<organism evidence="17 18">
    <name type="scientific">Mycena alexandri</name>
    <dbReference type="NCBI Taxonomy" id="1745969"/>
    <lineage>
        <taxon>Eukaryota</taxon>
        <taxon>Fungi</taxon>
        <taxon>Dikarya</taxon>
        <taxon>Basidiomycota</taxon>
        <taxon>Agaricomycotina</taxon>
        <taxon>Agaricomycetes</taxon>
        <taxon>Agaricomycetidae</taxon>
        <taxon>Agaricales</taxon>
        <taxon>Marasmiineae</taxon>
        <taxon>Mycenaceae</taxon>
        <taxon>Mycena</taxon>
    </lineage>
</organism>
<dbReference type="SUPFAM" id="SSF48576">
    <property type="entry name" value="Terpenoid synthases"/>
    <property type="match status" value="1"/>
</dbReference>
<dbReference type="InterPro" id="IPR039702">
    <property type="entry name" value="FPS1-like"/>
</dbReference>
<evidence type="ECO:0000256" key="8">
    <source>
        <dbReference type="ARBA" id="ARBA00022679"/>
    </source>
</evidence>
<comment type="caution">
    <text evidence="17">The sequence shown here is derived from an EMBL/GenBank/DDBJ whole genome shotgun (WGS) entry which is preliminary data.</text>
</comment>
<evidence type="ECO:0000256" key="10">
    <source>
        <dbReference type="ARBA" id="ARBA00022842"/>
    </source>
</evidence>
<evidence type="ECO:0000256" key="6">
    <source>
        <dbReference type="ARBA" id="ARBA00012833"/>
    </source>
</evidence>
<dbReference type="Proteomes" id="UP001218188">
    <property type="component" value="Unassembled WGS sequence"/>
</dbReference>
<protein>
    <recommendedName>
        <fullName evidence="15">(2E,6E)-farnesyl diphosphate synthase</fullName>
        <ecNumber evidence="6">2.5.1.1</ecNumber>
        <ecNumber evidence="5">2.5.1.10</ecNumber>
    </recommendedName>
    <alternativeName>
        <fullName evidence="14">Dimethylallyltranstransferase</fullName>
    </alternativeName>
    <alternativeName>
        <fullName evidence="13">Farnesyl diphosphate synthase</fullName>
    </alternativeName>
    <alternativeName>
        <fullName evidence="12">Geranyltranstransferase</fullName>
    </alternativeName>
</protein>
<evidence type="ECO:0000256" key="4">
    <source>
        <dbReference type="ARBA" id="ARBA00006706"/>
    </source>
</evidence>
<evidence type="ECO:0000256" key="15">
    <source>
        <dbReference type="ARBA" id="ARBA00032873"/>
    </source>
</evidence>
<dbReference type="EC" id="2.5.1.10" evidence="5"/>
<dbReference type="SFLD" id="SFLDS00005">
    <property type="entry name" value="Isoprenoid_Synthase_Type_I"/>
    <property type="match status" value="1"/>
</dbReference>
<keyword evidence="9" id="KW-0479">Metal-binding</keyword>
<evidence type="ECO:0000256" key="5">
    <source>
        <dbReference type="ARBA" id="ARBA00012439"/>
    </source>
</evidence>
<comment type="pathway">
    <text evidence="3">Isoprenoid biosynthesis; farnesyl diphosphate biosynthesis; farnesyl diphosphate from geranyl diphosphate and isopentenyl diphosphate: step 1/1.</text>
</comment>